<keyword evidence="1" id="KW-0812">Transmembrane</keyword>
<sequence length="237" mass="27925">MACLTLEIPHNSGPKHGKIISPFPKESTSLIRNGNNLSFGCEDNFFGRPCIHNIMIFTPDIISEQKNILESPPPPRLELLLKFHFLRFFSLFLILWALLHSFLFLNLREREKLLLLQVTFFRWESAGNRKPHWTSAAPWVILSSSFTFKFLEDKTVFFFLLEKKKEERERKETHFPWVLSAKTNTSLYMFVSNVHYLLSSQKSDVFLHHYGLLVQCVIMQFFILKLCLPCFDTPYHH</sequence>
<protein>
    <submittedName>
        <fullName evidence="2">Uncharacterized protein</fullName>
    </submittedName>
</protein>
<organism evidence="2">
    <name type="scientific">Cacopsylla melanoneura</name>
    <dbReference type="NCBI Taxonomy" id="428564"/>
    <lineage>
        <taxon>Eukaryota</taxon>
        <taxon>Metazoa</taxon>
        <taxon>Ecdysozoa</taxon>
        <taxon>Arthropoda</taxon>
        <taxon>Hexapoda</taxon>
        <taxon>Insecta</taxon>
        <taxon>Pterygota</taxon>
        <taxon>Neoptera</taxon>
        <taxon>Paraneoptera</taxon>
        <taxon>Hemiptera</taxon>
        <taxon>Sternorrhyncha</taxon>
        <taxon>Psylloidea</taxon>
        <taxon>Psyllidae</taxon>
        <taxon>Psyllinae</taxon>
        <taxon>Cacopsylla</taxon>
    </lineage>
</organism>
<evidence type="ECO:0000313" key="2">
    <source>
        <dbReference type="EMBL" id="CAG6638866.1"/>
    </source>
</evidence>
<feature type="transmembrane region" description="Helical" evidence="1">
    <location>
        <begin position="210"/>
        <end position="231"/>
    </location>
</feature>
<reference evidence="2" key="1">
    <citation type="submission" date="2021-05" db="EMBL/GenBank/DDBJ databases">
        <authorList>
            <person name="Alioto T."/>
            <person name="Alioto T."/>
            <person name="Gomez Garrido J."/>
        </authorList>
    </citation>
    <scope>NUCLEOTIDE SEQUENCE</scope>
</reference>
<name>A0A8D8QVL4_9HEMI</name>
<keyword evidence="1" id="KW-1133">Transmembrane helix</keyword>
<evidence type="ECO:0000256" key="1">
    <source>
        <dbReference type="SAM" id="Phobius"/>
    </source>
</evidence>
<accession>A0A8D8QVL4</accession>
<feature type="transmembrane region" description="Helical" evidence="1">
    <location>
        <begin position="85"/>
        <end position="107"/>
    </location>
</feature>
<dbReference type="EMBL" id="HBUF01104411">
    <property type="protein sequence ID" value="CAG6638866.1"/>
    <property type="molecule type" value="Transcribed_RNA"/>
</dbReference>
<keyword evidence="1" id="KW-0472">Membrane</keyword>
<dbReference type="AlphaFoldDB" id="A0A8D8QVL4"/>
<proteinExistence type="predicted"/>